<dbReference type="Proteomes" id="UP001472677">
    <property type="component" value="Unassembled WGS sequence"/>
</dbReference>
<evidence type="ECO:0000313" key="3">
    <source>
        <dbReference type="Proteomes" id="UP001472677"/>
    </source>
</evidence>
<evidence type="ECO:0000313" key="2">
    <source>
        <dbReference type="EMBL" id="KAK8559330.1"/>
    </source>
</evidence>
<accession>A0ABR2EJ05</accession>
<comment type="caution">
    <text evidence="2">The sequence shown here is derived from an EMBL/GenBank/DDBJ whole genome shotgun (WGS) entry which is preliminary data.</text>
</comment>
<name>A0ABR2EJ05_9ROSI</name>
<dbReference type="EMBL" id="JBBPBM010000015">
    <property type="protein sequence ID" value="KAK8559330.1"/>
    <property type="molecule type" value="Genomic_DNA"/>
</dbReference>
<organism evidence="2 3">
    <name type="scientific">Hibiscus sabdariffa</name>
    <name type="common">roselle</name>
    <dbReference type="NCBI Taxonomy" id="183260"/>
    <lineage>
        <taxon>Eukaryota</taxon>
        <taxon>Viridiplantae</taxon>
        <taxon>Streptophyta</taxon>
        <taxon>Embryophyta</taxon>
        <taxon>Tracheophyta</taxon>
        <taxon>Spermatophyta</taxon>
        <taxon>Magnoliopsida</taxon>
        <taxon>eudicotyledons</taxon>
        <taxon>Gunneridae</taxon>
        <taxon>Pentapetalae</taxon>
        <taxon>rosids</taxon>
        <taxon>malvids</taxon>
        <taxon>Malvales</taxon>
        <taxon>Malvaceae</taxon>
        <taxon>Malvoideae</taxon>
        <taxon>Hibiscus</taxon>
    </lineage>
</organism>
<keyword evidence="3" id="KW-1185">Reference proteome</keyword>
<proteinExistence type="predicted"/>
<sequence length="109" mass="11787">MSEQFSSHTRSTRPEARDASPCVAPKSNLQPIGSSVNPRSPDWIHPTVPEESQVATFGNLLSASESFLSFAITTDRTTTISPSYDHQGSATAALVPASPTNNKEYQRHT</sequence>
<feature type="region of interest" description="Disordered" evidence="1">
    <location>
        <begin position="1"/>
        <end position="46"/>
    </location>
</feature>
<gene>
    <name evidence="2" type="ORF">V6N12_042609</name>
</gene>
<reference evidence="2 3" key="1">
    <citation type="journal article" date="2024" name="G3 (Bethesda)">
        <title>Genome assembly of Hibiscus sabdariffa L. provides insights into metabolisms of medicinal natural products.</title>
        <authorList>
            <person name="Kim T."/>
        </authorList>
    </citation>
    <scope>NUCLEOTIDE SEQUENCE [LARGE SCALE GENOMIC DNA]</scope>
    <source>
        <strain evidence="2">TK-2024</strain>
        <tissue evidence="2">Old leaves</tissue>
    </source>
</reference>
<feature type="region of interest" description="Disordered" evidence="1">
    <location>
        <begin position="82"/>
        <end position="109"/>
    </location>
</feature>
<protein>
    <submittedName>
        <fullName evidence="2">Uncharacterized protein</fullName>
    </submittedName>
</protein>
<evidence type="ECO:0000256" key="1">
    <source>
        <dbReference type="SAM" id="MobiDB-lite"/>
    </source>
</evidence>
<feature type="compositionally biased region" description="Polar residues" evidence="1">
    <location>
        <begin position="27"/>
        <end position="38"/>
    </location>
</feature>